<keyword evidence="1" id="KW-0812">Transmembrane</keyword>
<comment type="caution">
    <text evidence="2">The sequence shown here is derived from an EMBL/GenBank/DDBJ whole genome shotgun (WGS) entry which is preliminary data.</text>
</comment>
<proteinExistence type="predicted"/>
<dbReference type="EMBL" id="RCUY01000002">
    <property type="protein sequence ID" value="RLP83948.1"/>
    <property type="molecule type" value="Genomic_DNA"/>
</dbReference>
<feature type="transmembrane region" description="Helical" evidence="1">
    <location>
        <begin position="23"/>
        <end position="45"/>
    </location>
</feature>
<dbReference type="AlphaFoldDB" id="A0A3L7AWM7"/>
<organism evidence="2 3">
    <name type="scientific">Mycetocola lacteus</name>
    <dbReference type="NCBI Taxonomy" id="76637"/>
    <lineage>
        <taxon>Bacteria</taxon>
        <taxon>Bacillati</taxon>
        <taxon>Actinomycetota</taxon>
        <taxon>Actinomycetes</taxon>
        <taxon>Micrococcales</taxon>
        <taxon>Microbacteriaceae</taxon>
        <taxon>Mycetocola</taxon>
    </lineage>
</organism>
<sequence>MSTTDPLHAAHTRLEGYRGSTRAALLTVLWGILVLAAGAMLAYAFSGLFNMVRASALNSIFSDTPDGPLGENYFWFFPIGFIGSFLAFALHRMWGTRFTGTPFTPVLGTLTLALIGWSLAAWYAASRFVQPDQIGMAVDPTFGRDETWGVWAWIMFAGRWWWPGIITALCATSLIIGVVSRAHRRRRDDILGDLLTGGRRTSGVITSAPTPSPDAARVLGRLTIQFTDAAGTQRWIQPTVRLERALIPAIGSPVTVLFDPLKPGDTRRIFWSFGPGTTREEFTQHTV</sequence>
<keyword evidence="3" id="KW-1185">Reference proteome</keyword>
<evidence type="ECO:0000313" key="2">
    <source>
        <dbReference type="EMBL" id="RLP83948.1"/>
    </source>
</evidence>
<gene>
    <name evidence="2" type="ORF">D9V34_03875</name>
</gene>
<feature type="transmembrane region" description="Helical" evidence="1">
    <location>
        <begin position="160"/>
        <end position="179"/>
    </location>
</feature>
<accession>A0A3L7AWM7</accession>
<reference evidence="2 3" key="1">
    <citation type="submission" date="2018-10" db="EMBL/GenBank/DDBJ databases">
        <authorList>
            <person name="Li J."/>
        </authorList>
    </citation>
    <scope>NUCLEOTIDE SEQUENCE [LARGE SCALE GENOMIC DNA]</scope>
    <source>
        <strain evidence="2 3">JCM 11654</strain>
    </source>
</reference>
<name>A0A3L7AWM7_9MICO</name>
<evidence type="ECO:0008006" key="4">
    <source>
        <dbReference type="Google" id="ProtNLM"/>
    </source>
</evidence>
<evidence type="ECO:0000313" key="3">
    <source>
        <dbReference type="Proteomes" id="UP000269438"/>
    </source>
</evidence>
<keyword evidence="1" id="KW-1133">Transmembrane helix</keyword>
<keyword evidence="1" id="KW-0472">Membrane</keyword>
<dbReference type="Proteomes" id="UP000269438">
    <property type="component" value="Unassembled WGS sequence"/>
</dbReference>
<evidence type="ECO:0000256" key="1">
    <source>
        <dbReference type="SAM" id="Phobius"/>
    </source>
</evidence>
<protein>
    <recommendedName>
        <fullName evidence="4">DUF3592 domain-containing protein</fullName>
    </recommendedName>
</protein>
<dbReference type="OrthoDB" id="5197046at2"/>
<feature type="transmembrane region" description="Helical" evidence="1">
    <location>
        <begin position="73"/>
        <end position="91"/>
    </location>
</feature>
<feature type="transmembrane region" description="Helical" evidence="1">
    <location>
        <begin position="103"/>
        <end position="125"/>
    </location>
</feature>
<dbReference type="RefSeq" id="WP_121687569.1">
    <property type="nucleotide sequence ID" value="NZ_RCUY01000002.1"/>
</dbReference>